<keyword evidence="8 10" id="KW-0521">NADP</keyword>
<comment type="similarity">
    <text evidence="10">Belongs to the MnmG family. TrmFO subfamily.</text>
</comment>
<feature type="binding site" evidence="10">
    <location>
        <begin position="8"/>
        <end position="13"/>
    </location>
    <ligand>
        <name>FAD</name>
        <dbReference type="ChEBI" id="CHEBI:57692"/>
    </ligand>
</feature>
<keyword evidence="13" id="KW-1185">Reference proteome</keyword>
<dbReference type="InterPro" id="IPR002218">
    <property type="entry name" value="MnmG-rel"/>
</dbReference>
<dbReference type="PANTHER" id="PTHR11806:SF2">
    <property type="entry name" value="METHYLENETETRAHYDROFOLATE--TRNA-(URACIL-5-)-METHYLTRANSFERASE TRMFO"/>
    <property type="match status" value="1"/>
</dbReference>
<comment type="function">
    <text evidence="10">Catalyzes the folate-dependent formation of 5-methyl-uridine at position 54 (M-5-U54) in all tRNAs.</text>
</comment>
<reference evidence="12" key="1">
    <citation type="submission" date="2022-08" db="EMBL/GenBank/DDBJ databases">
        <title>Genome Sequence of the sulphate-reducing bacterium, Pseudodesulfovibrio portus JCM14722.</title>
        <authorList>
            <person name="Kondo R."/>
            <person name="Kataoka T."/>
        </authorList>
    </citation>
    <scope>NUCLEOTIDE SEQUENCE</scope>
    <source>
        <strain evidence="12">JCM 14722</strain>
    </source>
</reference>
<comment type="catalytic activity">
    <reaction evidence="10">
        <text>uridine(54) in tRNA + (6R)-5,10-methylene-5,6,7,8-tetrahydrofolate + NADPH + H(+) = 5-methyluridine(54) in tRNA + (6S)-5,6,7,8-tetrahydrofolate + NADP(+)</text>
        <dbReference type="Rhea" id="RHEA:62372"/>
        <dbReference type="Rhea" id="RHEA-COMP:10167"/>
        <dbReference type="Rhea" id="RHEA-COMP:10193"/>
        <dbReference type="ChEBI" id="CHEBI:15378"/>
        <dbReference type="ChEBI" id="CHEBI:15636"/>
        <dbReference type="ChEBI" id="CHEBI:57453"/>
        <dbReference type="ChEBI" id="CHEBI:57783"/>
        <dbReference type="ChEBI" id="CHEBI:58349"/>
        <dbReference type="ChEBI" id="CHEBI:65315"/>
        <dbReference type="ChEBI" id="CHEBI:74447"/>
        <dbReference type="EC" id="2.1.1.74"/>
    </reaction>
</comment>
<evidence type="ECO:0000259" key="11">
    <source>
        <dbReference type="Pfam" id="PF01134"/>
    </source>
</evidence>
<comment type="subcellular location">
    <subcellularLocation>
        <location evidence="10">Cytoplasm</location>
    </subcellularLocation>
</comment>
<evidence type="ECO:0000256" key="4">
    <source>
        <dbReference type="ARBA" id="ARBA00022630"/>
    </source>
</evidence>
<evidence type="ECO:0000256" key="9">
    <source>
        <dbReference type="ARBA" id="ARBA00023027"/>
    </source>
</evidence>
<keyword evidence="3 10" id="KW-0489">Methyltransferase</keyword>
<accession>A0ABN6RNZ1</accession>
<dbReference type="NCBIfam" id="NF003739">
    <property type="entry name" value="PRK05335.1"/>
    <property type="match status" value="1"/>
</dbReference>
<organism evidence="12 13">
    <name type="scientific">Pseudodesulfovibrio portus</name>
    <dbReference type="NCBI Taxonomy" id="231439"/>
    <lineage>
        <taxon>Bacteria</taxon>
        <taxon>Pseudomonadati</taxon>
        <taxon>Thermodesulfobacteriota</taxon>
        <taxon>Desulfovibrionia</taxon>
        <taxon>Desulfovibrionales</taxon>
        <taxon>Desulfovibrionaceae</taxon>
    </lineage>
</organism>
<dbReference type="Gene3D" id="3.50.50.60">
    <property type="entry name" value="FAD/NAD(P)-binding domain"/>
    <property type="match status" value="2"/>
</dbReference>
<keyword evidence="6 10" id="KW-0819">tRNA processing</keyword>
<evidence type="ECO:0000313" key="13">
    <source>
        <dbReference type="Proteomes" id="UP001061361"/>
    </source>
</evidence>
<proteinExistence type="inferred from homology"/>
<dbReference type="RefSeq" id="WP_264982618.1">
    <property type="nucleotide sequence ID" value="NZ_AP026708.1"/>
</dbReference>
<keyword evidence="4 10" id="KW-0285">Flavoprotein</keyword>
<dbReference type="InterPro" id="IPR040131">
    <property type="entry name" value="MnmG_N"/>
</dbReference>
<dbReference type="EMBL" id="AP026708">
    <property type="protein sequence ID" value="BDQ32547.1"/>
    <property type="molecule type" value="Genomic_DNA"/>
</dbReference>
<feature type="domain" description="MnmG N-terminal" evidence="11">
    <location>
        <begin position="4"/>
        <end position="371"/>
    </location>
</feature>
<name>A0ABN6RNZ1_9BACT</name>
<evidence type="ECO:0000256" key="8">
    <source>
        <dbReference type="ARBA" id="ARBA00022857"/>
    </source>
</evidence>
<evidence type="ECO:0000256" key="6">
    <source>
        <dbReference type="ARBA" id="ARBA00022694"/>
    </source>
</evidence>
<dbReference type="EC" id="2.1.1.74" evidence="10"/>
<evidence type="ECO:0000256" key="7">
    <source>
        <dbReference type="ARBA" id="ARBA00022827"/>
    </source>
</evidence>
<dbReference type="PANTHER" id="PTHR11806">
    <property type="entry name" value="GLUCOSE INHIBITED DIVISION PROTEIN A"/>
    <property type="match status" value="1"/>
</dbReference>
<dbReference type="Proteomes" id="UP001061361">
    <property type="component" value="Chromosome"/>
</dbReference>
<evidence type="ECO:0000313" key="12">
    <source>
        <dbReference type="EMBL" id="BDQ32547.1"/>
    </source>
</evidence>
<evidence type="ECO:0000256" key="10">
    <source>
        <dbReference type="HAMAP-Rule" id="MF_01037"/>
    </source>
</evidence>
<keyword evidence="2 10" id="KW-0963">Cytoplasm</keyword>
<evidence type="ECO:0000256" key="3">
    <source>
        <dbReference type="ARBA" id="ARBA00022603"/>
    </source>
</evidence>
<keyword evidence="5 10" id="KW-0808">Transferase</keyword>
<evidence type="ECO:0000256" key="2">
    <source>
        <dbReference type="ARBA" id="ARBA00022490"/>
    </source>
</evidence>
<dbReference type="SUPFAM" id="SSF51905">
    <property type="entry name" value="FAD/NAD(P)-binding domain"/>
    <property type="match status" value="1"/>
</dbReference>
<dbReference type="NCBIfam" id="TIGR00137">
    <property type="entry name" value="gid_trmFO"/>
    <property type="match status" value="1"/>
</dbReference>
<gene>
    <name evidence="10 12" type="primary">trmFO</name>
    <name evidence="12" type="ORF">JCM14722_00890</name>
</gene>
<comment type="cofactor">
    <cofactor evidence="1 10">
        <name>FAD</name>
        <dbReference type="ChEBI" id="CHEBI:57692"/>
    </cofactor>
</comment>
<dbReference type="Pfam" id="PF01134">
    <property type="entry name" value="GIDA"/>
    <property type="match status" value="1"/>
</dbReference>
<evidence type="ECO:0000256" key="1">
    <source>
        <dbReference type="ARBA" id="ARBA00001974"/>
    </source>
</evidence>
<keyword evidence="7 10" id="KW-0274">FAD</keyword>
<dbReference type="InterPro" id="IPR036188">
    <property type="entry name" value="FAD/NAD-bd_sf"/>
</dbReference>
<sequence>MAEVAIIGGGLAGCDAAWQLAQAGISVTLYEMKPEKRSEAHTEDGLAELVCSNSFRATGPAAAIGLLKEEMEALGSLVMEAAFATQVPAGGALAVDRALFSEYITGKIESHENITVVRKEITSLDAEELSGRDAVIIAAGPLAGVDLTESLMQTVGDARLYFYDAIAPIISADSVDYSKAFWGSRWKPEDDDYLNCPMDEDEYKAFVQALLDGEKVKPREFEKEKHFEACLPVEAMAERGEMTLAFGPLKPVGFTDPNTGERPFAIVQLRLENKDRTAFNLVGFQTKLKYPEQKRIFRMIPGLENAEFLRLGSIHRNTYVNAPQALDETLQLRKRPGFYLAGQITGVEGYLESAACGLWLGLSLAHRLNGREVAVPPRETALGALLGHLRTEPDKEFQPSNVNFGLMPGLEKKMKKKLRKEAYGIRAQEVFAAWIGEAGLKG</sequence>
<comment type="catalytic activity">
    <reaction evidence="10">
        <text>uridine(54) in tRNA + (6R)-5,10-methylene-5,6,7,8-tetrahydrofolate + NADH + H(+) = 5-methyluridine(54) in tRNA + (6S)-5,6,7,8-tetrahydrofolate + NAD(+)</text>
        <dbReference type="Rhea" id="RHEA:16873"/>
        <dbReference type="Rhea" id="RHEA-COMP:10167"/>
        <dbReference type="Rhea" id="RHEA-COMP:10193"/>
        <dbReference type="ChEBI" id="CHEBI:15378"/>
        <dbReference type="ChEBI" id="CHEBI:15636"/>
        <dbReference type="ChEBI" id="CHEBI:57453"/>
        <dbReference type="ChEBI" id="CHEBI:57540"/>
        <dbReference type="ChEBI" id="CHEBI:57945"/>
        <dbReference type="ChEBI" id="CHEBI:65315"/>
        <dbReference type="ChEBI" id="CHEBI:74447"/>
        <dbReference type="EC" id="2.1.1.74"/>
    </reaction>
</comment>
<dbReference type="InterPro" id="IPR004417">
    <property type="entry name" value="TrmFO"/>
</dbReference>
<dbReference type="HAMAP" id="MF_01037">
    <property type="entry name" value="TrmFO"/>
    <property type="match status" value="1"/>
</dbReference>
<keyword evidence="9 10" id="KW-0520">NAD</keyword>
<protein>
    <recommendedName>
        <fullName evidence="10">Methylenetetrahydrofolate--tRNA-(uracil-5-)-methyltransferase TrmFO</fullName>
        <ecNumber evidence="10">2.1.1.74</ecNumber>
    </recommendedName>
    <alternativeName>
        <fullName evidence="10">Folate-dependent tRNA (uracil-5-)-methyltransferase</fullName>
    </alternativeName>
    <alternativeName>
        <fullName evidence="10">Folate-dependent tRNA(M-5-U54)-methyltransferase</fullName>
    </alternativeName>
</protein>
<evidence type="ECO:0000256" key="5">
    <source>
        <dbReference type="ARBA" id="ARBA00022679"/>
    </source>
</evidence>